<dbReference type="GO" id="GO:0050900">
    <property type="term" value="P:leukocyte migration"/>
    <property type="evidence" value="ECO:0007669"/>
    <property type="project" value="TreeGrafter"/>
</dbReference>
<accession>A0A9D3XAK6</accession>
<reference evidence="18" key="1">
    <citation type="submission" date="2021-09" db="EMBL/GenBank/DDBJ databases">
        <title>The genome of Mauremys mutica provides insights into the evolution of semi-aquatic lifestyle.</title>
        <authorList>
            <person name="Gong S."/>
            <person name="Gao Y."/>
        </authorList>
    </citation>
    <scope>NUCLEOTIDE SEQUENCE</scope>
    <source>
        <strain evidence="18">MM-2020</strain>
        <tissue evidence="18">Muscle</tissue>
    </source>
</reference>
<evidence type="ECO:0000259" key="16">
    <source>
        <dbReference type="Pfam" id="PF20805"/>
    </source>
</evidence>
<keyword evidence="9 13" id="KW-0472">Membrane</keyword>
<dbReference type="InterPro" id="IPR032695">
    <property type="entry name" value="Integrin_dom_sf"/>
</dbReference>
<keyword evidence="6 13" id="KW-0130">Cell adhesion</keyword>
<evidence type="ECO:0000313" key="18">
    <source>
        <dbReference type="EMBL" id="KAH1176196.1"/>
    </source>
</evidence>
<dbReference type="PROSITE" id="PS51470">
    <property type="entry name" value="FG_GAP"/>
    <property type="match status" value="4"/>
</dbReference>
<dbReference type="Gene3D" id="2.60.40.1510">
    <property type="entry name" value="ntegrin, alpha v. Chain A, domain 3"/>
    <property type="match status" value="1"/>
</dbReference>
<name>A0A9D3XAK6_9SAUR</name>
<keyword evidence="3 13" id="KW-0812">Transmembrane</keyword>
<feature type="compositionally biased region" description="Gly residues" evidence="14">
    <location>
        <begin position="151"/>
        <end position="160"/>
    </location>
</feature>
<feature type="compositionally biased region" description="Low complexity" evidence="14">
    <location>
        <begin position="137"/>
        <end position="147"/>
    </location>
</feature>
<protein>
    <recommendedName>
        <fullName evidence="20">Integrin alpha-7</fullName>
    </recommendedName>
</protein>
<dbReference type="InterPro" id="IPR028994">
    <property type="entry name" value="Integrin_alpha_N"/>
</dbReference>
<dbReference type="Pfam" id="PF20805">
    <property type="entry name" value="Integrin_A_Ig_2"/>
    <property type="match status" value="1"/>
</dbReference>
<dbReference type="PROSITE" id="PS00242">
    <property type="entry name" value="INTEGRIN_ALPHA"/>
    <property type="match status" value="1"/>
</dbReference>
<feature type="repeat" description="FG-GAP" evidence="12">
    <location>
        <begin position="459"/>
        <end position="520"/>
    </location>
</feature>
<feature type="domain" description="Integrin alpha second immunoglobulin-like" evidence="16">
    <location>
        <begin position="790"/>
        <end position="956"/>
    </location>
</feature>
<dbReference type="GO" id="GO:0007160">
    <property type="term" value="P:cell-matrix adhesion"/>
    <property type="evidence" value="ECO:0007669"/>
    <property type="project" value="TreeGrafter"/>
</dbReference>
<dbReference type="GO" id="GO:0098609">
    <property type="term" value="P:cell-cell adhesion"/>
    <property type="evidence" value="ECO:0007669"/>
    <property type="project" value="TreeGrafter"/>
</dbReference>
<dbReference type="EMBL" id="JAHDVG010000475">
    <property type="protein sequence ID" value="KAH1176196.1"/>
    <property type="molecule type" value="Genomic_DNA"/>
</dbReference>
<evidence type="ECO:0000256" key="8">
    <source>
        <dbReference type="ARBA" id="ARBA00023037"/>
    </source>
</evidence>
<evidence type="ECO:0000256" key="9">
    <source>
        <dbReference type="ARBA" id="ARBA00023136"/>
    </source>
</evidence>
<dbReference type="GO" id="GO:0007229">
    <property type="term" value="P:integrin-mediated signaling pathway"/>
    <property type="evidence" value="ECO:0007669"/>
    <property type="project" value="UniProtKB-KW"/>
</dbReference>
<feature type="repeat" description="FG-GAP" evidence="12">
    <location>
        <begin position="403"/>
        <end position="458"/>
    </location>
</feature>
<evidence type="ECO:0000256" key="13">
    <source>
        <dbReference type="RuleBase" id="RU003762"/>
    </source>
</evidence>
<dbReference type="Gene3D" id="2.130.10.130">
    <property type="entry name" value="Integrin alpha, N-terminal"/>
    <property type="match status" value="1"/>
</dbReference>
<comment type="similarity">
    <text evidence="2 13">Belongs to the integrin alpha chain family.</text>
</comment>
<keyword evidence="4" id="KW-0732">Signal</keyword>
<dbReference type="Pfam" id="PF20806">
    <property type="entry name" value="Integrin_A_Ig_3"/>
    <property type="match status" value="1"/>
</dbReference>
<dbReference type="PANTHER" id="PTHR23220">
    <property type="entry name" value="INTEGRIN ALPHA"/>
    <property type="match status" value="1"/>
</dbReference>
<evidence type="ECO:0000259" key="15">
    <source>
        <dbReference type="Pfam" id="PF08441"/>
    </source>
</evidence>
<feature type="repeat" description="FG-GAP" evidence="12">
    <location>
        <begin position="580"/>
        <end position="639"/>
    </location>
</feature>
<dbReference type="PRINTS" id="PR01185">
    <property type="entry name" value="INTEGRINA"/>
</dbReference>
<dbReference type="InterPro" id="IPR013649">
    <property type="entry name" value="Integrin_alpha_Ig-like_1"/>
</dbReference>
<dbReference type="Gene3D" id="2.60.40.1460">
    <property type="entry name" value="Integrin domains. Chain A, domain 2"/>
    <property type="match status" value="1"/>
</dbReference>
<organism evidence="18 19">
    <name type="scientific">Mauremys mutica</name>
    <name type="common">yellowpond turtle</name>
    <dbReference type="NCBI Taxonomy" id="74926"/>
    <lineage>
        <taxon>Eukaryota</taxon>
        <taxon>Metazoa</taxon>
        <taxon>Chordata</taxon>
        <taxon>Craniata</taxon>
        <taxon>Vertebrata</taxon>
        <taxon>Euteleostomi</taxon>
        <taxon>Archelosauria</taxon>
        <taxon>Testudinata</taxon>
        <taxon>Testudines</taxon>
        <taxon>Cryptodira</taxon>
        <taxon>Durocryptodira</taxon>
        <taxon>Testudinoidea</taxon>
        <taxon>Geoemydidae</taxon>
        <taxon>Geoemydinae</taxon>
        <taxon>Mauremys</taxon>
    </lineage>
</organism>
<feature type="repeat" description="FG-GAP" evidence="12">
    <location>
        <begin position="521"/>
        <end position="576"/>
    </location>
</feature>
<dbReference type="InterPro" id="IPR048285">
    <property type="entry name" value="Integrin_alpha_Ig-like_2"/>
</dbReference>
<feature type="domain" description="Integrin alpha third immunoglobulin-like" evidence="17">
    <location>
        <begin position="964"/>
        <end position="1135"/>
    </location>
</feature>
<dbReference type="Pfam" id="PF01839">
    <property type="entry name" value="FG-GAP"/>
    <property type="match status" value="2"/>
</dbReference>
<evidence type="ECO:0000259" key="17">
    <source>
        <dbReference type="Pfam" id="PF20806"/>
    </source>
</evidence>
<dbReference type="GO" id="GO:0033627">
    <property type="term" value="P:cell adhesion mediated by integrin"/>
    <property type="evidence" value="ECO:0007669"/>
    <property type="project" value="TreeGrafter"/>
</dbReference>
<feature type="transmembrane region" description="Helical" evidence="13">
    <location>
        <begin position="1236"/>
        <end position="1258"/>
    </location>
</feature>
<evidence type="ECO:0000256" key="5">
    <source>
        <dbReference type="ARBA" id="ARBA00022737"/>
    </source>
</evidence>
<dbReference type="SUPFAM" id="SSF69318">
    <property type="entry name" value="Integrin alpha N-terminal domain"/>
    <property type="match status" value="1"/>
</dbReference>
<evidence type="ECO:0000256" key="7">
    <source>
        <dbReference type="ARBA" id="ARBA00022989"/>
    </source>
</evidence>
<keyword evidence="19" id="KW-1185">Reference proteome</keyword>
<dbReference type="Gene3D" id="2.60.40.1530">
    <property type="entry name" value="ntegrin, alpha v. Chain A, domain 4"/>
    <property type="match status" value="1"/>
</dbReference>
<keyword evidence="11" id="KW-0325">Glycoprotein</keyword>
<dbReference type="Pfam" id="PF08441">
    <property type="entry name" value="Integrin_A_Ig_1"/>
    <property type="match status" value="1"/>
</dbReference>
<evidence type="ECO:0000256" key="4">
    <source>
        <dbReference type="ARBA" id="ARBA00022729"/>
    </source>
</evidence>
<evidence type="ECO:0000256" key="12">
    <source>
        <dbReference type="PROSITE-ProRule" id="PRU00803"/>
    </source>
</evidence>
<dbReference type="SMART" id="SM00191">
    <property type="entry name" value="Int_alpha"/>
    <property type="match status" value="5"/>
</dbReference>
<evidence type="ECO:0000256" key="2">
    <source>
        <dbReference type="ARBA" id="ARBA00008054"/>
    </source>
</evidence>
<dbReference type="InterPro" id="IPR048286">
    <property type="entry name" value="Integrin_alpha_Ig-like_3"/>
</dbReference>
<proteinExistence type="inferred from homology"/>
<dbReference type="GO" id="GO:0005178">
    <property type="term" value="F:integrin binding"/>
    <property type="evidence" value="ECO:0007669"/>
    <property type="project" value="TreeGrafter"/>
</dbReference>
<dbReference type="SUPFAM" id="SSF69179">
    <property type="entry name" value="Integrin domains"/>
    <property type="match status" value="3"/>
</dbReference>
<dbReference type="InterPro" id="IPR013519">
    <property type="entry name" value="Int_alpha_beta-p"/>
</dbReference>
<evidence type="ECO:0008006" key="20">
    <source>
        <dbReference type="Google" id="ProtNLM"/>
    </source>
</evidence>
<feature type="domain" description="Integrin alpha first immunoglubulin-like" evidence="15">
    <location>
        <begin position="624"/>
        <end position="788"/>
    </location>
</feature>
<dbReference type="Proteomes" id="UP000827986">
    <property type="component" value="Unassembled WGS sequence"/>
</dbReference>
<keyword evidence="5" id="KW-0677">Repeat</keyword>
<evidence type="ECO:0000256" key="1">
    <source>
        <dbReference type="ARBA" id="ARBA00004479"/>
    </source>
</evidence>
<evidence type="ECO:0000256" key="3">
    <source>
        <dbReference type="ARBA" id="ARBA00022692"/>
    </source>
</evidence>
<keyword evidence="7 13" id="KW-1133">Transmembrane helix</keyword>
<comment type="subcellular location">
    <subcellularLocation>
        <location evidence="1 13">Membrane</location>
        <topology evidence="1 13">Single-pass type I membrane protein</topology>
    </subcellularLocation>
</comment>
<comment type="caution">
    <text evidence="18">The sequence shown here is derived from an EMBL/GenBank/DDBJ whole genome shotgun (WGS) entry which is preliminary data.</text>
</comment>
<sequence>MQPPLGWNMQLVRSEERRALARPRPVLRSWGVGGLLRAGTGPGTESVGDSVPCSEPITLQPSEPKGVKRAGPFPGAAPAIRLLLRCPAPAALRAPPRGGCISARAAALSPCQAHARSGGGALGSCPAPKPRPGPGGAAQPLPGSHAPVPGPGSGPGSGAGSMRGAPGAWLCCLGLQLLAGAAFNLDGTDPLLKDGAGGSLFGFSVALHRQLRPEPASWMLVGAPQAPALPGQKANRTGGLYACPLTREPDDCWRVPIDEGVDLRKESKENQWLGVTVKSQGAGGKIVTCAHLYESRNRVNQPLETRDVIGRCYVLSQDLTASEELDGGEWKFCEGRPQGHDRFGFCQQGVSAGFTADNHYILFGAPGTYNWKGDLRVELVSQSSLEPVTYDDGPYEAGGEKDQDPSLIPVPANSYFGFSVDSGKGLTRQGQLSFVTGAPRANHTGAVVILRRDNVNRLVPEAILPGEQLSSSFGYAVAVLDLNSDGWMDLVVGAPHFFDRQEELGGAAYVYINQAGRWADPRPVRLNGTSHSMFGIGLAALGDLNQDGFQDIAVGAPFDGAGKVFIYHGSSLGIVTKPAQVLDGEGVGLRTFGYALSGGLDVDGNLYPDLLVGTLSDSVVLYRARPVIHVSKNVSLSPQNIDLESRNCPRHLGICVEVRACFSYTASPASYSPRVTLAYTLDADVDRQKLGQAPRVAFLDRKPTDPEHQFSDVVELPHQRAPACVTATFQLQDSIRDKLRPIVVVLTYSIEHARSKRQAQAAALPPLMPVLNAQLPSSQRAEVNFLKQGCGDDKICQSNLQLRYQFCSRVGDADFLPLPRGADGTAVFAMSDQKDVALEIQVTNLPSDPAAPQRDGDDAHEALLTATFPEALPYSGVRAHDAWAGPGLEKQPCLPNLNGSQVQCELGNPMKRGAQVRFYLIVSTSGITIETQELELELELSTISEQPGLRPVMARARVVIELPLSITGVAVPRRLFFGGQVRGESAIRTEGQVGSAVRYEVTVSNRGQSLNTLGSAFLNLLWPHELANGKWLLYPLRLELAARPGQRVACSPAANPLRLALESHGQDRSRREAERPEVPSTGLWWPRAHAERRNVTLDCARGTARCLVFRCPLHSFERSAVLTAWGRLWNSTFLEVSRRRGSQLWAGLRLRTGSGAVSCPRLGQLGAGRGAGRGHQAEPSPCPQEYPAVTSVELLVRANITVKSTIQNLVLKDAATQIPVTVYLDPSAVVARGVPWWIILIAVLAGVLVLGLLVSVLWKVGFFERPRHQQAAVPQYHAIRIPREERQLCREEKTGTIQKKEWVTNWSEGSDSHVPILG</sequence>
<evidence type="ECO:0000256" key="6">
    <source>
        <dbReference type="ARBA" id="ARBA00022889"/>
    </source>
</evidence>
<dbReference type="InterPro" id="IPR018184">
    <property type="entry name" value="Integrin_alpha_C_CS"/>
</dbReference>
<dbReference type="Gene3D" id="1.20.5.930">
    <property type="entry name" value="Bicelle-embedded integrin alpha(iib) transmembrane segment"/>
    <property type="match status" value="1"/>
</dbReference>
<evidence type="ECO:0000256" key="14">
    <source>
        <dbReference type="SAM" id="MobiDB-lite"/>
    </source>
</evidence>
<keyword evidence="10 13" id="KW-0675">Receptor</keyword>
<keyword evidence="8 13" id="KW-0401">Integrin</keyword>
<evidence type="ECO:0000313" key="19">
    <source>
        <dbReference type="Proteomes" id="UP000827986"/>
    </source>
</evidence>
<dbReference type="PANTHER" id="PTHR23220:SF90">
    <property type="entry name" value="INTEGRIN ALPHA-7"/>
    <property type="match status" value="1"/>
</dbReference>
<dbReference type="GO" id="GO:0009897">
    <property type="term" value="C:external side of plasma membrane"/>
    <property type="evidence" value="ECO:0007669"/>
    <property type="project" value="TreeGrafter"/>
</dbReference>
<evidence type="ECO:0000256" key="10">
    <source>
        <dbReference type="ARBA" id="ARBA00023170"/>
    </source>
</evidence>
<dbReference type="GO" id="GO:0008305">
    <property type="term" value="C:integrin complex"/>
    <property type="evidence" value="ECO:0007669"/>
    <property type="project" value="InterPro"/>
</dbReference>
<dbReference type="InterPro" id="IPR013517">
    <property type="entry name" value="FG-GAP"/>
</dbReference>
<feature type="region of interest" description="Disordered" evidence="14">
    <location>
        <begin position="119"/>
        <end position="160"/>
    </location>
</feature>
<evidence type="ECO:0000256" key="11">
    <source>
        <dbReference type="ARBA" id="ARBA00023180"/>
    </source>
</evidence>
<gene>
    <name evidence="18" type="ORF">KIL84_020930</name>
</gene>
<dbReference type="InterPro" id="IPR000413">
    <property type="entry name" value="Integrin_alpha"/>
</dbReference>